<dbReference type="EMBL" id="CP014806">
    <property type="protein sequence ID" value="AMX00864.1"/>
    <property type="molecule type" value="Genomic_DNA"/>
</dbReference>
<keyword evidence="3 6" id="KW-0067">ATP-binding</keyword>
<feature type="domain" description="ABC transporter" evidence="5">
    <location>
        <begin position="2"/>
        <end position="240"/>
    </location>
</feature>
<dbReference type="SMART" id="SM00382">
    <property type="entry name" value="AAA"/>
    <property type="match status" value="1"/>
</dbReference>
<dbReference type="SUPFAM" id="SSF52540">
    <property type="entry name" value="P-loop containing nucleoside triphosphate hydrolases"/>
    <property type="match status" value="1"/>
</dbReference>
<dbReference type="KEGG" id="rst:ATY39_16650"/>
<dbReference type="Gene3D" id="3.40.50.300">
    <property type="entry name" value="P-loop containing nucleotide triphosphate hydrolases"/>
    <property type="match status" value="1"/>
</dbReference>
<sequence length="491" mass="54441">MLNVKDLTGGYDEKHPIVKGINFSVEKGQFLGVLGPNGSGKSTLLKAISGTLPFNQGNVQIEGKSREEYTAKELARKMAVLPQLHTQAFSHSVRETVSIGRYPYQHSWLSTWTDEDESAIKKAMESTGILSYEKQLLENLSGGEQQRTYVAQALAQSADLLLLDEPTNHLDIEHQRKLLDMIRLEVVQNGLTVLSIFHDINLAALYCDRLLLLNKGEIYALGEPHEVLKEHFIKDVYHTTISTYPHPILPKPQMTLMPEIKGEREESVPIKAEDIKIRDEYVELHTSSALKAFSSAVHNAGVGWYQYFVNRTVDAEYMCDDAHDELKEYLMEKGFSPTNTVAMMTAVPAKNAVVRQFTSHEADIVVVVTAGVGNAIDIASAHKREDVFHVGTINIWVFINGILTDESFMQGMIAITEAKTKAMYTEQIKDIVSGTFATGTSTDSVLIAATQSGPFYEYAGSATAVGKLIGRGVYETLCTALQDYKKAKEQD</sequence>
<dbReference type="Pfam" id="PF00005">
    <property type="entry name" value="ABC_tran"/>
    <property type="match status" value="1"/>
</dbReference>
<evidence type="ECO:0000256" key="4">
    <source>
        <dbReference type="ARBA" id="ARBA00022967"/>
    </source>
</evidence>
<dbReference type="Proteomes" id="UP000076021">
    <property type="component" value="Chromosome"/>
</dbReference>
<dbReference type="GO" id="GO:0016887">
    <property type="term" value="F:ATP hydrolysis activity"/>
    <property type="evidence" value="ECO:0007669"/>
    <property type="project" value="InterPro"/>
</dbReference>
<keyword evidence="4" id="KW-1278">Translocase</keyword>
<keyword evidence="1" id="KW-0813">Transport</keyword>
<protein>
    <submittedName>
        <fullName evidence="6">ABC transporter ATP-binding protein</fullName>
    </submittedName>
</protein>
<dbReference type="CDD" id="cd03214">
    <property type="entry name" value="ABC_Iron-Siderophores_B12_Hemin"/>
    <property type="match status" value="1"/>
</dbReference>
<dbReference type="RefSeq" id="WP_066791688.1">
    <property type="nucleotide sequence ID" value="NZ_CP014806.1"/>
</dbReference>
<evidence type="ECO:0000256" key="2">
    <source>
        <dbReference type="ARBA" id="ARBA00022741"/>
    </source>
</evidence>
<evidence type="ECO:0000313" key="7">
    <source>
        <dbReference type="Proteomes" id="UP000076021"/>
    </source>
</evidence>
<evidence type="ECO:0000313" key="6">
    <source>
        <dbReference type="EMBL" id="AMX00864.1"/>
    </source>
</evidence>
<reference evidence="6 7" key="1">
    <citation type="journal article" date="2016" name="Genome Announc.">
        <title>Whole-Genome Sequence of Rummeliibacillus stabekisii Strain PP9 Isolated from Antarctic Soil.</title>
        <authorList>
            <person name="da Mota F.F."/>
            <person name="Vollu R.E."/>
            <person name="Jurelevicius D."/>
            <person name="Seldin L."/>
        </authorList>
    </citation>
    <scope>NUCLEOTIDE SEQUENCE [LARGE SCALE GENOMIC DNA]</scope>
    <source>
        <strain evidence="6 7">PP9</strain>
    </source>
</reference>
<evidence type="ECO:0000256" key="3">
    <source>
        <dbReference type="ARBA" id="ARBA00022840"/>
    </source>
</evidence>
<dbReference type="GO" id="GO:0005524">
    <property type="term" value="F:ATP binding"/>
    <property type="evidence" value="ECO:0007669"/>
    <property type="project" value="UniProtKB-KW"/>
</dbReference>
<keyword evidence="2" id="KW-0547">Nucleotide-binding</keyword>
<dbReference type="InterPro" id="IPR003439">
    <property type="entry name" value="ABC_transporter-like_ATP-bd"/>
</dbReference>
<dbReference type="PANTHER" id="PTHR42794">
    <property type="entry name" value="HEMIN IMPORT ATP-BINDING PROTEIN HMUV"/>
    <property type="match status" value="1"/>
</dbReference>
<dbReference type="PANTHER" id="PTHR42794:SF1">
    <property type="entry name" value="HEMIN IMPORT ATP-BINDING PROTEIN HMUV"/>
    <property type="match status" value="1"/>
</dbReference>
<dbReference type="OrthoDB" id="9787851at2"/>
<evidence type="ECO:0000256" key="1">
    <source>
        <dbReference type="ARBA" id="ARBA00022448"/>
    </source>
</evidence>
<dbReference type="InterPro" id="IPR002808">
    <property type="entry name" value="AdoCbi_amidolase"/>
</dbReference>
<accession>A0A143HGL9</accession>
<evidence type="ECO:0000259" key="5">
    <source>
        <dbReference type="PROSITE" id="PS50893"/>
    </source>
</evidence>
<dbReference type="InterPro" id="IPR027417">
    <property type="entry name" value="P-loop_NTPase"/>
</dbReference>
<dbReference type="Pfam" id="PF01955">
    <property type="entry name" value="CbiZ"/>
    <property type="match status" value="1"/>
</dbReference>
<dbReference type="STRING" id="241244.ATY39_16650"/>
<dbReference type="InterPro" id="IPR003593">
    <property type="entry name" value="AAA+_ATPase"/>
</dbReference>
<keyword evidence="7" id="KW-1185">Reference proteome</keyword>
<dbReference type="PROSITE" id="PS50893">
    <property type="entry name" value="ABC_TRANSPORTER_2"/>
    <property type="match status" value="1"/>
</dbReference>
<dbReference type="AlphaFoldDB" id="A0A143HGL9"/>
<dbReference type="FunFam" id="3.40.50.300:FF:000134">
    <property type="entry name" value="Iron-enterobactin ABC transporter ATP-binding protein"/>
    <property type="match status" value="1"/>
</dbReference>
<gene>
    <name evidence="6" type="ORF">ATY39_16650</name>
</gene>
<organism evidence="6 7">
    <name type="scientific">Rummeliibacillus stabekisii</name>
    <dbReference type="NCBI Taxonomy" id="241244"/>
    <lineage>
        <taxon>Bacteria</taxon>
        <taxon>Bacillati</taxon>
        <taxon>Bacillota</taxon>
        <taxon>Bacilli</taxon>
        <taxon>Bacillales</taxon>
        <taxon>Caryophanaceae</taxon>
        <taxon>Rummeliibacillus</taxon>
    </lineage>
</organism>
<name>A0A143HGL9_9BACL</name>
<reference evidence="7" key="2">
    <citation type="submission" date="2016-03" db="EMBL/GenBank/DDBJ databases">
        <authorList>
            <person name="Ploux O."/>
        </authorList>
    </citation>
    <scope>NUCLEOTIDE SEQUENCE [LARGE SCALE GENOMIC DNA]</scope>
    <source>
        <strain evidence="7">PP9</strain>
    </source>
</reference>
<proteinExistence type="predicted"/>